<dbReference type="CDD" id="cd02233">
    <property type="entry name" value="cupin_HNL-like"/>
    <property type="match status" value="1"/>
</dbReference>
<organism evidence="4 5">
    <name type="scientific">Fodinibius roseus</name>
    <dbReference type="NCBI Taxonomy" id="1194090"/>
    <lineage>
        <taxon>Bacteria</taxon>
        <taxon>Pseudomonadati</taxon>
        <taxon>Balneolota</taxon>
        <taxon>Balneolia</taxon>
        <taxon>Balneolales</taxon>
        <taxon>Balneolaceae</taxon>
        <taxon>Fodinibius</taxon>
    </lineage>
</organism>
<feature type="chain" id="PRO_5012883612" evidence="2">
    <location>
        <begin position="26"/>
        <end position="164"/>
    </location>
</feature>
<dbReference type="InterPro" id="IPR047263">
    <property type="entry name" value="HNL-like_cupin"/>
</dbReference>
<evidence type="ECO:0000313" key="5">
    <source>
        <dbReference type="Proteomes" id="UP000184041"/>
    </source>
</evidence>
<dbReference type="InterPro" id="IPR014710">
    <property type="entry name" value="RmlC-like_jellyroll"/>
</dbReference>
<proteinExistence type="predicted"/>
<name>A0A1M5DCR2_9BACT</name>
<protein>
    <submittedName>
        <fullName evidence="4">Cupin domain protein</fullName>
    </submittedName>
</protein>
<dbReference type="Proteomes" id="UP000184041">
    <property type="component" value="Unassembled WGS sequence"/>
</dbReference>
<dbReference type="EMBL" id="FQUS01000011">
    <property type="protein sequence ID" value="SHF64757.1"/>
    <property type="molecule type" value="Genomic_DNA"/>
</dbReference>
<reference evidence="4 5" key="1">
    <citation type="submission" date="2016-11" db="EMBL/GenBank/DDBJ databases">
        <authorList>
            <person name="Jaros S."/>
            <person name="Januszkiewicz K."/>
            <person name="Wedrychowicz H."/>
        </authorList>
    </citation>
    <scope>NUCLEOTIDE SEQUENCE [LARGE SCALE GENOMIC DNA]</scope>
    <source>
        <strain evidence="4 5">DSM 21986</strain>
    </source>
</reference>
<dbReference type="PANTHER" id="PTHR43698">
    <property type="entry name" value="RIBD C-TERMINAL DOMAIN CONTAINING PROTEIN"/>
    <property type="match status" value="1"/>
</dbReference>
<dbReference type="AlphaFoldDB" id="A0A1M5DCR2"/>
<sequence>MKFNQTISSIFVIAFLLLPAFQAMAQTDSDEHYNMTSILPEGNEVSGGNFTGTVWVNMIILPEDNLNTNGGKVKFEPKARSNWHSHPGGQILIVTEGTGYHQIEGKPMQIIREGDVIKVPEDAKHWHGASHEHSMTHTAIGPNLDKGGAEWSEPVSDEEYNSIN</sequence>
<evidence type="ECO:0000256" key="1">
    <source>
        <dbReference type="SAM" id="MobiDB-lite"/>
    </source>
</evidence>
<dbReference type="InterPro" id="IPR011051">
    <property type="entry name" value="RmlC_Cupin_sf"/>
</dbReference>
<dbReference type="PANTHER" id="PTHR43698:SF1">
    <property type="entry name" value="BLL4564 PROTEIN"/>
    <property type="match status" value="1"/>
</dbReference>
<evidence type="ECO:0000256" key="2">
    <source>
        <dbReference type="SAM" id="SignalP"/>
    </source>
</evidence>
<feature type="compositionally biased region" description="Acidic residues" evidence="1">
    <location>
        <begin position="155"/>
        <end position="164"/>
    </location>
</feature>
<dbReference type="STRING" id="1194090.SAMN05443144_11175"/>
<keyword evidence="5" id="KW-1185">Reference proteome</keyword>
<dbReference type="Gene3D" id="2.60.120.10">
    <property type="entry name" value="Jelly Rolls"/>
    <property type="match status" value="1"/>
</dbReference>
<keyword evidence="2" id="KW-0732">Signal</keyword>
<dbReference type="SUPFAM" id="SSF51182">
    <property type="entry name" value="RmlC-like cupins"/>
    <property type="match status" value="1"/>
</dbReference>
<dbReference type="OrthoDB" id="9802489at2"/>
<feature type="domain" description="Cupin type-2" evidence="3">
    <location>
        <begin position="73"/>
        <end position="131"/>
    </location>
</feature>
<evidence type="ECO:0000313" key="4">
    <source>
        <dbReference type="EMBL" id="SHF64757.1"/>
    </source>
</evidence>
<accession>A0A1M5DCR2</accession>
<feature type="region of interest" description="Disordered" evidence="1">
    <location>
        <begin position="128"/>
        <end position="164"/>
    </location>
</feature>
<feature type="signal peptide" evidence="2">
    <location>
        <begin position="1"/>
        <end position="25"/>
    </location>
</feature>
<dbReference type="Pfam" id="PF07883">
    <property type="entry name" value="Cupin_2"/>
    <property type="match status" value="1"/>
</dbReference>
<dbReference type="InterPro" id="IPR013096">
    <property type="entry name" value="Cupin_2"/>
</dbReference>
<evidence type="ECO:0000259" key="3">
    <source>
        <dbReference type="Pfam" id="PF07883"/>
    </source>
</evidence>
<gene>
    <name evidence="4" type="ORF">SAMN05443144_11175</name>
</gene>